<comment type="caution">
    <text evidence="3">The sequence shown here is derived from an EMBL/GenBank/DDBJ whole genome shotgun (WGS) entry which is preliminary data.</text>
</comment>
<dbReference type="EMBL" id="VCNI01000002">
    <property type="protein sequence ID" value="TMU54373.1"/>
    <property type="molecule type" value="Genomic_DNA"/>
</dbReference>
<evidence type="ECO:0000313" key="4">
    <source>
        <dbReference type="Proteomes" id="UP000751614"/>
    </source>
</evidence>
<evidence type="ECO:0000259" key="2">
    <source>
        <dbReference type="Pfam" id="PF04892"/>
    </source>
</evidence>
<feature type="transmembrane region" description="Helical" evidence="1">
    <location>
        <begin position="7"/>
        <end position="30"/>
    </location>
</feature>
<keyword evidence="1" id="KW-1133">Transmembrane helix</keyword>
<organism evidence="3 4">
    <name type="scientific">Flagellimonas algicola</name>
    <dbReference type="NCBI Taxonomy" id="2583815"/>
    <lineage>
        <taxon>Bacteria</taxon>
        <taxon>Pseudomonadati</taxon>
        <taxon>Bacteroidota</taxon>
        <taxon>Flavobacteriia</taxon>
        <taxon>Flavobacteriales</taxon>
        <taxon>Flavobacteriaceae</taxon>
        <taxon>Flagellimonas</taxon>
    </lineage>
</organism>
<dbReference type="NCBIfam" id="NF037970">
    <property type="entry name" value="vanZ_1"/>
    <property type="match status" value="1"/>
</dbReference>
<feature type="transmembrane region" description="Helical" evidence="1">
    <location>
        <begin position="73"/>
        <end position="94"/>
    </location>
</feature>
<evidence type="ECO:0000313" key="3">
    <source>
        <dbReference type="EMBL" id="TMU54373.1"/>
    </source>
</evidence>
<dbReference type="Pfam" id="PF04892">
    <property type="entry name" value="VanZ"/>
    <property type="match status" value="1"/>
</dbReference>
<reference evidence="3 4" key="1">
    <citation type="submission" date="2019-05" db="EMBL/GenBank/DDBJ databases">
        <title>Flagellimonas sp. AsT0115, sp. nov., isolated from a marine red algae, Asparagopsis taxiformis.</title>
        <authorList>
            <person name="Kim J."/>
            <person name="Jeong S.E."/>
            <person name="Jeon C.O."/>
        </authorList>
    </citation>
    <scope>NUCLEOTIDE SEQUENCE [LARGE SCALE GENOMIC DNA]</scope>
    <source>
        <strain evidence="3 4">AsT0115</strain>
    </source>
</reference>
<dbReference type="PANTHER" id="PTHR28008:SF1">
    <property type="entry name" value="DOMAIN PROTEIN, PUTATIVE (AFU_ORTHOLOGUE AFUA_3G10980)-RELATED"/>
    <property type="match status" value="1"/>
</dbReference>
<feature type="transmembrane region" description="Helical" evidence="1">
    <location>
        <begin position="42"/>
        <end position="61"/>
    </location>
</feature>
<feature type="domain" description="VanZ-like" evidence="2">
    <location>
        <begin position="35"/>
        <end position="122"/>
    </location>
</feature>
<protein>
    <recommendedName>
        <fullName evidence="2">VanZ-like domain-containing protein</fullName>
    </recommendedName>
</protein>
<dbReference type="InterPro" id="IPR006976">
    <property type="entry name" value="VanZ-like"/>
</dbReference>
<keyword evidence="1" id="KW-0472">Membrane</keyword>
<feature type="transmembrane region" description="Helical" evidence="1">
    <location>
        <begin position="106"/>
        <end position="124"/>
    </location>
</feature>
<keyword evidence="4" id="KW-1185">Reference proteome</keyword>
<gene>
    <name evidence="3" type="ORF">FGG15_09095</name>
</gene>
<dbReference type="PANTHER" id="PTHR28008">
    <property type="entry name" value="DOMAIN PROTEIN, PUTATIVE (AFU_ORTHOLOGUE AFUA_3G10980)-RELATED"/>
    <property type="match status" value="1"/>
</dbReference>
<sequence>MVLKRNIYTVLFIGWVLFLTTLSLFSFSGLDTGTIRIPYADKITHFIFYLVFGVLACLMLREKTQGRMELGKAMQWALIAAIAYGIIIEVLQYALTQDRMAELGDVVANTLGAFAGVLLIKWYFSKERPLKWKF</sequence>
<accession>A0ABY2WHR1</accession>
<keyword evidence="1" id="KW-0812">Transmembrane</keyword>
<name>A0ABY2WHR1_9FLAO</name>
<evidence type="ECO:0000256" key="1">
    <source>
        <dbReference type="SAM" id="Phobius"/>
    </source>
</evidence>
<proteinExistence type="predicted"/>
<dbReference type="Proteomes" id="UP000751614">
    <property type="component" value="Unassembled WGS sequence"/>
</dbReference>